<name>X7F665_9RHOB</name>
<comment type="caution">
    <text evidence="2">The sequence shown here is derived from an EMBL/GenBank/DDBJ whole genome shotgun (WGS) entry which is preliminary data.</text>
</comment>
<feature type="region of interest" description="Disordered" evidence="1">
    <location>
        <begin position="308"/>
        <end position="335"/>
    </location>
</feature>
<dbReference type="RefSeq" id="WP_051492034.1">
    <property type="nucleotide sequence ID" value="NZ_JAME01000020.1"/>
</dbReference>
<dbReference type="eggNOG" id="COG1073">
    <property type="taxonomic scope" value="Bacteria"/>
</dbReference>
<keyword evidence="3" id="KW-1185">Reference proteome</keyword>
<evidence type="ECO:0000256" key="1">
    <source>
        <dbReference type="SAM" id="MobiDB-lite"/>
    </source>
</evidence>
<dbReference type="STRING" id="1449351.RISW2_08415"/>
<protein>
    <submittedName>
        <fullName evidence="2">Phosphoadenosine phosphosulfate reductase</fullName>
    </submittedName>
</protein>
<gene>
    <name evidence="2" type="ORF">RISW2_08415</name>
</gene>
<evidence type="ECO:0000313" key="2">
    <source>
        <dbReference type="EMBL" id="ETX28310.1"/>
    </source>
</evidence>
<dbReference type="EMBL" id="JAME01000020">
    <property type="protein sequence ID" value="ETX28310.1"/>
    <property type="molecule type" value="Genomic_DNA"/>
</dbReference>
<accession>X7F665</accession>
<reference evidence="2 3" key="1">
    <citation type="submission" date="2014-01" db="EMBL/GenBank/DDBJ databases">
        <title>Roseivivax isoporae LMG 25204 Genome Sequencing.</title>
        <authorList>
            <person name="Lai Q."/>
            <person name="Li G."/>
            <person name="Shao Z."/>
        </authorList>
    </citation>
    <scope>NUCLEOTIDE SEQUENCE [LARGE SCALE GENOMIC DNA]</scope>
    <source>
        <strain evidence="2 3">LMG 25204</strain>
    </source>
</reference>
<dbReference type="Proteomes" id="UP000023430">
    <property type="component" value="Unassembled WGS sequence"/>
</dbReference>
<sequence>MSDAQDQAGEDLLELDYPAWRARMAAIGAEQGFHESLGEAHHAHFVETEGATLLVSFESFPAIRALSDSGLPLGAEVAEAQGWSHLAVVSARDTWFRAPEIYAFFDQLNDDAFFDEFDTILFYGAGPCGYAACAYSVAAPGARVLALQPQATLDPRATEWDDRFVAMRRTSFTDRYGYAPDMIDAADRAYIAYDPREPLDAMHAALFARRNVLRLRMPSMGAALQADVIGLDIFRPLLEAAMHGTLDTAAFGRLLRGRRGYGPYLRRLLARLDADERPDLAVLLCRNVTNRMRAPRFRKRLLALEAAGHGRPRARAPEPAEDDADAMPGTAVAGR</sequence>
<proteinExistence type="predicted"/>
<dbReference type="PATRIC" id="fig|1449351.3.peg.2738"/>
<evidence type="ECO:0000313" key="3">
    <source>
        <dbReference type="Proteomes" id="UP000023430"/>
    </source>
</evidence>
<organism evidence="2 3">
    <name type="scientific">Roseivivax isoporae LMG 25204</name>
    <dbReference type="NCBI Taxonomy" id="1449351"/>
    <lineage>
        <taxon>Bacteria</taxon>
        <taxon>Pseudomonadati</taxon>
        <taxon>Pseudomonadota</taxon>
        <taxon>Alphaproteobacteria</taxon>
        <taxon>Rhodobacterales</taxon>
        <taxon>Roseobacteraceae</taxon>
        <taxon>Roseivivax</taxon>
    </lineage>
</organism>
<dbReference type="AlphaFoldDB" id="X7F665"/>